<evidence type="ECO:0000313" key="5">
    <source>
        <dbReference type="EMBL" id="XDQ57838.1"/>
    </source>
</evidence>
<protein>
    <submittedName>
        <fullName evidence="5">TetR/AcrR family transcriptional regulator</fullName>
    </submittedName>
</protein>
<evidence type="ECO:0000256" key="2">
    <source>
        <dbReference type="PROSITE-ProRule" id="PRU00335"/>
    </source>
</evidence>
<dbReference type="PRINTS" id="PR00455">
    <property type="entry name" value="HTHTETR"/>
</dbReference>
<dbReference type="SUPFAM" id="SSF46689">
    <property type="entry name" value="Homeodomain-like"/>
    <property type="match status" value="1"/>
</dbReference>
<dbReference type="PANTHER" id="PTHR30055">
    <property type="entry name" value="HTH-TYPE TRANSCRIPTIONAL REGULATOR RUTR"/>
    <property type="match status" value="1"/>
</dbReference>
<dbReference type="InterPro" id="IPR036271">
    <property type="entry name" value="Tet_transcr_reg_TetR-rel_C_sf"/>
</dbReference>
<dbReference type="PANTHER" id="PTHR30055:SF209">
    <property type="entry name" value="POSSIBLE TRANSCRIPTIONAL REGULATORY PROTEIN (PROBABLY TETR-FAMILY)"/>
    <property type="match status" value="1"/>
</dbReference>
<dbReference type="Gene3D" id="1.10.357.10">
    <property type="entry name" value="Tetracycline Repressor, domain 2"/>
    <property type="match status" value="1"/>
</dbReference>
<dbReference type="EMBL" id="CP163443">
    <property type="protein sequence ID" value="XDQ57838.1"/>
    <property type="molecule type" value="Genomic_DNA"/>
</dbReference>
<dbReference type="GO" id="GO:0003700">
    <property type="term" value="F:DNA-binding transcription factor activity"/>
    <property type="evidence" value="ECO:0007669"/>
    <property type="project" value="TreeGrafter"/>
</dbReference>
<keyword evidence="1 2" id="KW-0238">DNA-binding</keyword>
<dbReference type="PROSITE" id="PS50977">
    <property type="entry name" value="HTH_TETR_2"/>
    <property type="match status" value="1"/>
</dbReference>
<evidence type="ECO:0000259" key="4">
    <source>
        <dbReference type="PROSITE" id="PS50977"/>
    </source>
</evidence>
<accession>A0AB39RQG6</accession>
<sequence>MDKRSLILEAATELLEASPNGDVATRSVAEKAGVQQPVIYRLFGDKDHLLAAVVDHGLATYIAAKRAAEPTDDPVADLRRGWDQHTQFAVEHPHLYRLIAAPGPACVPAAIGEMHTRLRTTLERVAQAGRLAIEPDKAAEIVISANSGVALALLTRPDVHPGTDLSARVRDIVLAGVLTPEPAAGTPSAPMTTAQAATTLSALLRSASPRSFTPAEQGLLAEWLTRLTQDGTTPCPPRHTVAPVGAPK</sequence>
<evidence type="ECO:0000256" key="3">
    <source>
        <dbReference type="SAM" id="MobiDB-lite"/>
    </source>
</evidence>
<dbReference type="InterPro" id="IPR009057">
    <property type="entry name" value="Homeodomain-like_sf"/>
</dbReference>
<feature type="DNA-binding region" description="H-T-H motif" evidence="2">
    <location>
        <begin position="24"/>
        <end position="43"/>
    </location>
</feature>
<dbReference type="AlphaFoldDB" id="A0AB39RQG6"/>
<dbReference type="InterPro" id="IPR001647">
    <property type="entry name" value="HTH_TetR"/>
</dbReference>
<dbReference type="GO" id="GO:0000976">
    <property type="term" value="F:transcription cis-regulatory region binding"/>
    <property type="evidence" value="ECO:0007669"/>
    <property type="project" value="TreeGrafter"/>
</dbReference>
<reference evidence="5" key="1">
    <citation type="submission" date="2024-07" db="EMBL/GenBank/DDBJ databases">
        <authorList>
            <person name="Yu S.T."/>
        </authorList>
    </citation>
    <scope>NUCLEOTIDE SEQUENCE</scope>
    <source>
        <strain evidence="5">R41</strain>
    </source>
</reference>
<feature type="domain" description="HTH tetR-type" evidence="4">
    <location>
        <begin position="1"/>
        <end position="61"/>
    </location>
</feature>
<dbReference type="RefSeq" id="WP_369250899.1">
    <property type="nucleotide sequence ID" value="NZ_CP163443.1"/>
</dbReference>
<dbReference type="InterPro" id="IPR050109">
    <property type="entry name" value="HTH-type_TetR-like_transc_reg"/>
</dbReference>
<feature type="region of interest" description="Disordered" evidence="3">
    <location>
        <begin position="229"/>
        <end position="248"/>
    </location>
</feature>
<proteinExistence type="predicted"/>
<dbReference type="Pfam" id="PF00440">
    <property type="entry name" value="TetR_N"/>
    <property type="match status" value="1"/>
</dbReference>
<dbReference type="SUPFAM" id="SSF48498">
    <property type="entry name" value="Tetracyclin repressor-like, C-terminal domain"/>
    <property type="match status" value="1"/>
</dbReference>
<organism evidence="5">
    <name type="scientific">Streptomyces sp. R41</name>
    <dbReference type="NCBI Taxonomy" id="3238632"/>
    <lineage>
        <taxon>Bacteria</taxon>
        <taxon>Bacillati</taxon>
        <taxon>Actinomycetota</taxon>
        <taxon>Actinomycetes</taxon>
        <taxon>Kitasatosporales</taxon>
        <taxon>Streptomycetaceae</taxon>
        <taxon>Streptomyces</taxon>
    </lineage>
</organism>
<evidence type="ECO:0000256" key="1">
    <source>
        <dbReference type="ARBA" id="ARBA00023125"/>
    </source>
</evidence>
<gene>
    <name evidence="5" type="ORF">AB5J53_42400</name>
</gene>
<name>A0AB39RQG6_9ACTN</name>